<dbReference type="AlphaFoldDB" id="A0A3G8M092"/>
<dbReference type="SUPFAM" id="SSF52821">
    <property type="entry name" value="Rhodanese/Cell cycle control phosphatase"/>
    <property type="match status" value="1"/>
</dbReference>
<feature type="domain" description="Rhodanese" evidence="1">
    <location>
        <begin position="20"/>
        <end position="110"/>
    </location>
</feature>
<sequence>MSTGSPFNDISLEELKAGLAAGRVLLVDVREADEYAAGHIAGALFNPLSKFDPSQLPVAGEGQQVIIYCRSGKRSVSAMEQARLLGRRDANTHFGGGILAWLSAGEPVVQGM</sequence>
<evidence type="ECO:0000313" key="3">
    <source>
        <dbReference type="Proteomes" id="UP000273982"/>
    </source>
</evidence>
<gene>
    <name evidence="2" type="ORF">EHO51_00325</name>
</gene>
<dbReference type="Pfam" id="PF00581">
    <property type="entry name" value="Rhodanese"/>
    <property type="match status" value="1"/>
</dbReference>
<reference evidence="2 3" key="1">
    <citation type="submission" date="2018-11" db="EMBL/GenBank/DDBJ databases">
        <title>Genome squencing of methanotrophic bacteria isolated from alkaline groundwater in Korea.</title>
        <authorList>
            <person name="Nguyen L.N."/>
        </authorList>
    </citation>
    <scope>NUCLEOTIDE SEQUENCE [LARGE SCALE GENOMIC DNA]</scope>
    <source>
        <strain evidence="2 3">GW6</strain>
    </source>
</reference>
<dbReference type="SMART" id="SM00450">
    <property type="entry name" value="RHOD"/>
    <property type="match status" value="1"/>
</dbReference>
<evidence type="ECO:0000313" key="2">
    <source>
        <dbReference type="EMBL" id="AZG75316.1"/>
    </source>
</evidence>
<dbReference type="PROSITE" id="PS50206">
    <property type="entry name" value="RHODANESE_3"/>
    <property type="match status" value="1"/>
</dbReference>
<dbReference type="InterPro" id="IPR001763">
    <property type="entry name" value="Rhodanese-like_dom"/>
</dbReference>
<dbReference type="EMBL" id="CP034086">
    <property type="protein sequence ID" value="AZG75316.1"/>
    <property type="molecule type" value="Genomic_DNA"/>
</dbReference>
<dbReference type="PANTHER" id="PTHR44086">
    <property type="entry name" value="THIOSULFATE SULFURTRANSFERASE RDL2, MITOCHONDRIAL-RELATED"/>
    <property type="match status" value="1"/>
</dbReference>
<dbReference type="InterPro" id="IPR036873">
    <property type="entry name" value="Rhodanese-like_dom_sf"/>
</dbReference>
<dbReference type="Proteomes" id="UP000273982">
    <property type="component" value="Chromosome"/>
</dbReference>
<name>A0A3G8M092_9HYPH</name>
<organism evidence="2 3">
    <name type="scientific">Methylocystis rosea</name>
    <dbReference type="NCBI Taxonomy" id="173366"/>
    <lineage>
        <taxon>Bacteria</taxon>
        <taxon>Pseudomonadati</taxon>
        <taxon>Pseudomonadota</taxon>
        <taxon>Alphaproteobacteria</taxon>
        <taxon>Hyphomicrobiales</taxon>
        <taxon>Methylocystaceae</taxon>
        <taxon>Methylocystis</taxon>
    </lineage>
</organism>
<accession>A0A3G8M092</accession>
<protein>
    <submittedName>
        <fullName evidence="2">Rhodanese-like domain-containing protein</fullName>
    </submittedName>
</protein>
<dbReference type="PANTHER" id="PTHR44086:SF10">
    <property type="entry name" value="THIOSULFATE SULFURTRANSFERASE_RHODANESE-LIKE DOMAIN-CONTAINING PROTEIN 3"/>
    <property type="match status" value="1"/>
</dbReference>
<proteinExistence type="predicted"/>
<dbReference type="Gene3D" id="3.40.250.10">
    <property type="entry name" value="Rhodanese-like domain"/>
    <property type="match status" value="1"/>
</dbReference>
<dbReference type="RefSeq" id="WP_124737218.1">
    <property type="nucleotide sequence ID" value="NZ_CP034086.1"/>
</dbReference>
<dbReference type="CDD" id="cd00158">
    <property type="entry name" value="RHOD"/>
    <property type="match status" value="1"/>
</dbReference>
<dbReference type="KEGG" id="mros:EHO51_00325"/>
<dbReference type="GO" id="GO:0004792">
    <property type="term" value="F:thiosulfate-cyanide sulfurtransferase activity"/>
    <property type="evidence" value="ECO:0007669"/>
    <property type="project" value="TreeGrafter"/>
</dbReference>
<evidence type="ECO:0000259" key="1">
    <source>
        <dbReference type="PROSITE" id="PS50206"/>
    </source>
</evidence>